<evidence type="ECO:0000256" key="7">
    <source>
        <dbReference type="ARBA" id="ARBA00022741"/>
    </source>
</evidence>
<dbReference type="GO" id="GO:0005524">
    <property type="term" value="F:ATP binding"/>
    <property type="evidence" value="ECO:0007669"/>
    <property type="project" value="UniProtKB-KW"/>
</dbReference>
<dbReference type="EMBL" id="CM035440">
    <property type="protein sequence ID" value="KAH7283096.1"/>
    <property type="molecule type" value="Genomic_DNA"/>
</dbReference>
<evidence type="ECO:0000256" key="5">
    <source>
        <dbReference type="ARBA" id="ARBA00022679"/>
    </source>
</evidence>
<evidence type="ECO:0000256" key="4">
    <source>
        <dbReference type="ARBA" id="ARBA00022643"/>
    </source>
</evidence>
<evidence type="ECO:0000259" key="10">
    <source>
        <dbReference type="Pfam" id="PF06574"/>
    </source>
</evidence>
<evidence type="ECO:0000256" key="9">
    <source>
        <dbReference type="ARBA" id="ARBA00022840"/>
    </source>
</evidence>
<comment type="pathway">
    <text evidence="1">Cofactor biosynthesis; FAD biosynthesis; FAD from FMN: step 1/1.</text>
</comment>
<dbReference type="OMA" id="KESNIGM"/>
<keyword evidence="9" id="KW-0067">ATP-binding</keyword>
<evidence type="ECO:0000256" key="3">
    <source>
        <dbReference type="ARBA" id="ARBA00022630"/>
    </source>
</evidence>
<evidence type="ECO:0000313" key="12">
    <source>
        <dbReference type="Proteomes" id="UP000825935"/>
    </source>
</evidence>
<keyword evidence="12" id="KW-1185">Reference proteome</keyword>
<dbReference type="AlphaFoldDB" id="A0A8T2QH84"/>
<reference evidence="11" key="1">
    <citation type="submission" date="2021-08" db="EMBL/GenBank/DDBJ databases">
        <title>WGS assembly of Ceratopteris richardii.</title>
        <authorList>
            <person name="Marchant D.B."/>
            <person name="Chen G."/>
            <person name="Jenkins J."/>
            <person name="Shu S."/>
            <person name="Leebens-Mack J."/>
            <person name="Grimwood J."/>
            <person name="Schmutz J."/>
            <person name="Soltis P."/>
            <person name="Soltis D."/>
            <person name="Chen Z.-H."/>
        </authorList>
    </citation>
    <scope>NUCLEOTIDE SEQUENCE</scope>
    <source>
        <strain evidence="11">Whitten #5841</strain>
        <tissue evidence="11">Leaf</tissue>
    </source>
</reference>
<dbReference type="InterPro" id="IPR014729">
    <property type="entry name" value="Rossmann-like_a/b/a_fold"/>
</dbReference>
<gene>
    <name evidence="11" type="ORF">KP509_35G060500</name>
</gene>
<dbReference type="Gene3D" id="3.40.50.620">
    <property type="entry name" value="HUPs"/>
    <property type="match status" value="1"/>
</dbReference>
<organism evidence="11 12">
    <name type="scientific">Ceratopteris richardii</name>
    <name type="common">Triangle waterfern</name>
    <dbReference type="NCBI Taxonomy" id="49495"/>
    <lineage>
        <taxon>Eukaryota</taxon>
        <taxon>Viridiplantae</taxon>
        <taxon>Streptophyta</taxon>
        <taxon>Embryophyta</taxon>
        <taxon>Tracheophyta</taxon>
        <taxon>Polypodiopsida</taxon>
        <taxon>Polypodiidae</taxon>
        <taxon>Polypodiales</taxon>
        <taxon>Pteridineae</taxon>
        <taxon>Pteridaceae</taxon>
        <taxon>Parkerioideae</taxon>
        <taxon>Ceratopteris</taxon>
    </lineage>
</organism>
<evidence type="ECO:0000256" key="8">
    <source>
        <dbReference type="ARBA" id="ARBA00022827"/>
    </source>
</evidence>
<keyword evidence="8" id="KW-0274">FAD</keyword>
<dbReference type="GO" id="GO:0009231">
    <property type="term" value="P:riboflavin biosynthetic process"/>
    <property type="evidence" value="ECO:0007669"/>
    <property type="project" value="InterPro"/>
</dbReference>
<dbReference type="InterPro" id="IPR015864">
    <property type="entry name" value="FAD_synthase"/>
</dbReference>
<sequence>MYLTGMIHAMPASPSLVPIFERVPHRSLQRCLHIRGYTSRNTMEVISLMEKQSTDFDSKSAEHRLQVENGTGAKSIAGSVVALGKFDALHIGHRALAIQASRMGPPVLLSFSGMAEVLQWEKRLPVVASCDRKRVMKLWSLLCGGKTPQEYHLEFAKIRQLSPYAFVERLAKELMVKGVVAGANYRFGFKAAGDASDLVQLCGKFGLQVHIVNPVMDEESKLQEESKELETDSREMGQVSSTRVRKSLATGDIKHATELLGREHRLILLIEGSDVNSQVVHVQTSNALNQFPTDGLYRARLCLGVGISYEEANVTNWMSGLLKIEDKHVLVSPENGCFPTGLIGKSLVCIDLQSRISV</sequence>
<evidence type="ECO:0000256" key="6">
    <source>
        <dbReference type="ARBA" id="ARBA00022695"/>
    </source>
</evidence>
<accession>A0A8T2QH84</accession>
<protein>
    <recommendedName>
        <fullName evidence="2">FAD synthase</fullName>
        <ecNumber evidence="2">2.7.7.2</ecNumber>
    </recommendedName>
</protein>
<dbReference type="Proteomes" id="UP000825935">
    <property type="component" value="Chromosome 35"/>
</dbReference>
<keyword evidence="5" id="KW-0808">Transferase</keyword>
<dbReference type="OrthoDB" id="414641at2759"/>
<evidence type="ECO:0000256" key="1">
    <source>
        <dbReference type="ARBA" id="ARBA00004726"/>
    </source>
</evidence>
<proteinExistence type="predicted"/>
<dbReference type="EC" id="2.7.7.2" evidence="2"/>
<evidence type="ECO:0000313" key="11">
    <source>
        <dbReference type="EMBL" id="KAH7283096.1"/>
    </source>
</evidence>
<evidence type="ECO:0000256" key="2">
    <source>
        <dbReference type="ARBA" id="ARBA00012393"/>
    </source>
</evidence>
<dbReference type="SUPFAM" id="SSF52374">
    <property type="entry name" value="Nucleotidylyl transferase"/>
    <property type="match status" value="1"/>
</dbReference>
<dbReference type="Pfam" id="PF06574">
    <property type="entry name" value="FAD_syn"/>
    <property type="match status" value="1"/>
</dbReference>
<feature type="domain" description="FAD synthetase" evidence="10">
    <location>
        <begin position="77"/>
        <end position="223"/>
    </location>
</feature>
<dbReference type="GO" id="GO:0003919">
    <property type="term" value="F:FMN adenylyltransferase activity"/>
    <property type="evidence" value="ECO:0007669"/>
    <property type="project" value="UniProtKB-EC"/>
</dbReference>
<comment type="caution">
    <text evidence="11">The sequence shown here is derived from an EMBL/GenBank/DDBJ whole genome shotgun (WGS) entry which is preliminary data.</text>
</comment>
<keyword evidence="3" id="KW-0285">Flavoprotein</keyword>
<name>A0A8T2QH84_CERRI</name>
<keyword evidence="7" id="KW-0547">Nucleotide-binding</keyword>
<keyword evidence="6" id="KW-0548">Nucleotidyltransferase</keyword>
<keyword evidence="4" id="KW-0288">FMN</keyword>